<dbReference type="RefSeq" id="WP_090666265.1">
    <property type="nucleotide sequence ID" value="NZ_CAJNAP010000001.1"/>
</dbReference>
<keyword evidence="4" id="KW-1185">Reference proteome</keyword>
<dbReference type="AlphaFoldDB" id="A0A1I4M198"/>
<evidence type="ECO:0000313" key="2">
    <source>
        <dbReference type="EMBL" id="CAE6484153.1"/>
    </source>
</evidence>
<dbReference type="Proteomes" id="UP000199561">
    <property type="component" value="Unassembled WGS sequence"/>
</dbReference>
<dbReference type="STRING" id="52442.SAMN05421880_10369"/>
<dbReference type="InterPro" id="IPR045361">
    <property type="entry name" value="CIS_tube_prot_N"/>
</dbReference>
<dbReference type="Proteomes" id="UP000601736">
    <property type="component" value="Unassembled WGS sequence"/>
</dbReference>
<proteinExistence type="predicted"/>
<evidence type="ECO:0000259" key="1">
    <source>
        <dbReference type="Pfam" id="PF19266"/>
    </source>
</evidence>
<protein>
    <recommendedName>
        <fullName evidence="1">Contractile injection system tube protein N-terminal domain-containing protein</fullName>
    </recommendedName>
</protein>
<evidence type="ECO:0000313" key="4">
    <source>
        <dbReference type="Proteomes" id="UP000199561"/>
    </source>
</evidence>
<dbReference type="EMBL" id="FOUF01000003">
    <property type="protein sequence ID" value="SFL96980.1"/>
    <property type="molecule type" value="Genomic_DNA"/>
</dbReference>
<organism evidence="3 4">
    <name type="scientific">Nitrosomonas nitrosa</name>
    <dbReference type="NCBI Taxonomy" id="52442"/>
    <lineage>
        <taxon>Bacteria</taxon>
        <taxon>Pseudomonadati</taxon>
        <taxon>Pseudomonadota</taxon>
        <taxon>Betaproteobacteria</taxon>
        <taxon>Nitrosomonadales</taxon>
        <taxon>Nitrosomonadaceae</taxon>
        <taxon>Nitrosomonas</taxon>
    </lineage>
</organism>
<reference evidence="3 4" key="1">
    <citation type="submission" date="2016-10" db="EMBL/GenBank/DDBJ databases">
        <authorList>
            <person name="de Groot N.N."/>
        </authorList>
    </citation>
    <scope>NUCLEOTIDE SEQUENCE [LARGE SCALE GENOMIC DNA]</scope>
    <source>
        <strain evidence="3 4">Nm146</strain>
    </source>
</reference>
<sequence>MTTFPNAPRILKGGLVLVDPQSARVQRIISLQYNPDSLTRNLQVQGTGGEEGNRSEAMRFKGPAVETLKLDAEIDASDQLEFPEQYRAVVENGIQPQLAMLESLVYPTSTQLLDRNAMAQSGTLEIAPMEAPLALFIWSKHRVVPVRVTEFSITEEAFDPSLNPIRARVSIGLRVLSVDDLGFAHKGGSLFMSYLQAKEQLAGKTQAGTFSTLGIGGL</sequence>
<feature type="domain" description="Contractile injection system tube protein N-terminal" evidence="1">
    <location>
        <begin position="25"/>
        <end position="173"/>
    </location>
</feature>
<reference evidence="2" key="2">
    <citation type="submission" date="2021-02" db="EMBL/GenBank/DDBJ databases">
        <authorList>
            <person name="Han P."/>
        </authorList>
    </citation>
    <scope>NUCLEOTIDE SEQUENCE</scope>
    <source>
        <strain evidence="2">Nitrosomonas nitrosa 18-3D</strain>
    </source>
</reference>
<evidence type="ECO:0000313" key="3">
    <source>
        <dbReference type="EMBL" id="SFL96980.1"/>
    </source>
</evidence>
<dbReference type="EMBL" id="CAJNAP010000001">
    <property type="protein sequence ID" value="CAE6484153.1"/>
    <property type="molecule type" value="Genomic_DNA"/>
</dbReference>
<name>A0A1I4M198_9PROT</name>
<gene>
    <name evidence="2" type="ORF">NMYAN_10146</name>
    <name evidence="3" type="ORF">SAMN05421880_10369</name>
</gene>
<accession>A0A1I4M198</accession>
<dbReference type="Pfam" id="PF19266">
    <property type="entry name" value="CIS_tube"/>
    <property type="match status" value="1"/>
</dbReference>